<dbReference type="InterPro" id="IPR008254">
    <property type="entry name" value="Flavodoxin/NO_synth"/>
</dbReference>
<feature type="domain" description="Flavodoxin-like" evidence="4">
    <location>
        <begin position="67"/>
        <end position="191"/>
    </location>
</feature>
<evidence type="ECO:0000259" key="4">
    <source>
        <dbReference type="Pfam" id="PF12682"/>
    </source>
</evidence>
<dbReference type="Pfam" id="PF12682">
    <property type="entry name" value="Flavodoxin_4"/>
    <property type="match status" value="1"/>
</dbReference>
<protein>
    <submittedName>
        <fullName evidence="5">Flavodoxin</fullName>
    </submittedName>
</protein>
<keyword evidence="2" id="KW-0288">FMN</keyword>
<comment type="caution">
    <text evidence="5">The sequence shown here is derived from an EMBL/GenBank/DDBJ whole genome shotgun (WGS) entry which is preliminary data.</text>
</comment>
<dbReference type="NCBIfam" id="NF005389">
    <property type="entry name" value="PRK06934.1"/>
    <property type="match status" value="1"/>
</dbReference>
<keyword evidence="3" id="KW-0732">Signal</keyword>
<evidence type="ECO:0000256" key="3">
    <source>
        <dbReference type="SAM" id="SignalP"/>
    </source>
</evidence>
<organism evidence="5 6">
    <name type="scientific">Citrobacter amalonaticus</name>
    <dbReference type="NCBI Taxonomy" id="35703"/>
    <lineage>
        <taxon>Bacteria</taxon>
        <taxon>Pseudomonadati</taxon>
        <taxon>Pseudomonadota</taxon>
        <taxon>Gammaproteobacteria</taxon>
        <taxon>Enterobacterales</taxon>
        <taxon>Enterobacteriaceae</taxon>
        <taxon>Citrobacter</taxon>
    </lineage>
</organism>
<dbReference type="Gene3D" id="3.40.50.360">
    <property type="match status" value="1"/>
</dbReference>
<dbReference type="InterPro" id="IPR029039">
    <property type="entry name" value="Flavoprotein-like_sf"/>
</dbReference>
<dbReference type="EMBL" id="PQLX01000002">
    <property type="protein sequence ID" value="POU67047.1"/>
    <property type="molecule type" value="Genomic_DNA"/>
</dbReference>
<dbReference type="Proteomes" id="UP000237003">
    <property type="component" value="Unassembled WGS sequence"/>
</dbReference>
<dbReference type="PANTHER" id="PTHR39201:SF1">
    <property type="entry name" value="FLAVODOXIN-LIKE DOMAIN-CONTAINING PROTEIN"/>
    <property type="match status" value="1"/>
</dbReference>
<feature type="signal peptide" evidence="3">
    <location>
        <begin position="1"/>
        <end position="25"/>
    </location>
</feature>
<sequence length="218" mass="24462">MRIKTVISGFLAIIVMGFTGSTAFASDSTAAQSRTLIIYFSQPEEMKPDAVDGFSGASVLQKNTPETGSTQYIAQLLQQQTQGDLFRIETTTPYPRQHDALLRAAEKEQQTKARPSLTTPLPDLNHYDTIYVGYPIWWYTMPMVIYTLFEQNDFAGKTVIPFTTHGGSRLADSLREIARMQPQAKLVTRALTISRNDISNPDVPAQVEQWVKQVHPQH</sequence>
<name>A0A2S4S0U6_CITAM</name>
<reference evidence="5 6" key="1">
    <citation type="submission" date="2018-01" db="EMBL/GenBank/DDBJ databases">
        <title>Complete genome sequences of 14 Citrobacter spp. isolated from plant in Canada.</title>
        <authorList>
            <person name="Bhandare S.G."/>
            <person name="Colavecchio A."/>
            <person name="Jeukens J."/>
            <person name="Emond-Rheault J.-G."/>
            <person name="Freschi L."/>
            <person name="Hamel J."/>
            <person name="Kukavica-Ibrulj I."/>
            <person name="Levesque R."/>
            <person name="Goodridge L."/>
        </authorList>
    </citation>
    <scope>NUCLEOTIDE SEQUENCE [LARGE SCALE GENOMIC DNA]</scope>
    <source>
        <strain evidence="5 6">S1285</strain>
    </source>
</reference>
<dbReference type="AlphaFoldDB" id="A0A2S4S0U6"/>
<dbReference type="SUPFAM" id="SSF52218">
    <property type="entry name" value="Flavoproteins"/>
    <property type="match status" value="1"/>
</dbReference>
<dbReference type="GO" id="GO:0010181">
    <property type="term" value="F:FMN binding"/>
    <property type="evidence" value="ECO:0007669"/>
    <property type="project" value="InterPro"/>
</dbReference>
<dbReference type="PANTHER" id="PTHR39201">
    <property type="entry name" value="EXPORTED PROTEIN-RELATED"/>
    <property type="match status" value="1"/>
</dbReference>
<evidence type="ECO:0000313" key="5">
    <source>
        <dbReference type="EMBL" id="POU67047.1"/>
    </source>
</evidence>
<keyword evidence="1" id="KW-0285">Flavoprotein</keyword>
<proteinExistence type="predicted"/>
<feature type="chain" id="PRO_5015391478" evidence="3">
    <location>
        <begin position="26"/>
        <end position="218"/>
    </location>
</feature>
<evidence type="ECO:0000313" key="6">
    <source>
        <dbReference type="Proteomes" id="UP000237003"/>
    </source>
</evidence>
<accession>A0A2S4S0U6</accession>
<evidence type="ECO:0000256" key="1">
    <source>
        <dbReference type="ARBA" id="ARBA00022630"/>
    </source>
</evidence>
<evidence type="ECO:0000256" key="2">
    <source>
        <dbReference type="ARBA" id="ARBA00022643"/>
    </source>
</evidence>
<gene>
    <name evidence="5" type="ORF">C3430_09790</name>
</gene>
<dbReference type="OrthoDB" id="9806505at2"/>